<dbReference type="EC" id="4.1.1.48" evidence="3"/>
<dbReference type="PROSITE" id="PS00614">
    <property type="entry name" value="IGPS"/>
    <property type="match status" value="1"/>
</dbReference>
<reference evidence="11" key="1">
    <citation type="submission" date="2023-07" db="EMBL/GenBank/DDBJ databases">
        <title>A chromosome-level genome assembly of Lolium multiflorum.</title>
        <authorList>
            <person name="Chen Y."/>
            <person name="Copetti D."/>
            <person name="Kolliker R."/>
            <person name="Studer B."/>
        </authorList>
    </citation>
    <scope>NUCLEOTIDE SEQUENCE</scope>
    <source>
        <strain evidence="11">02402/16</strain>
        <tissue evidence="11">Leaf</tissue>
    </source>
</reference>
<dbReference type="GO" id="GO:0004425">
    <property type="term" value="F:indole-3-glycerol-phosphate synthase activity"/>
    <property type="evidence" value="ECO:0007669"/>
    <property type="project" value="UniProtKB-EC"/>
</dbReference>
<evidence type="ECO:0000256" key="4">
    <source>
        <dbReference type="ARBA" id="ARBA00022605"/>
    </source>
</evidence>
<dbReference type="PANTHER" id="PTHR22854">
    <property type="entry name" value="TRYPTOPHAN BIOSYNTHESIS PROTEIN"/>
    <property type="match status" value="1"/>
</dbReference>
<keyword evidence="4" id="KW-0028">Amino-acid biosynthesis</keyword>
<evidence type="ECO:0000256" key="3">
    <source>
        <dbReference type="ARBA" id="ARBA00012362"/>
    </source>
</evidence>
<dbReference type="PANTHER" id="PTHR22854:SF14">
    <property type="entry name" value="INDOLE-3-GLYCEROL-PHOSPHATE SYNTHASE"/>
    <property type="match status" value="1"/>
</dbReference>
<organism evidence="11 12">
    <name type="scientific">Lolium multiflorum</name>
    <name type="common">Italian ryegrass</name>
    <name type="synonym">Lolium perenne subsp. multiflorum</name>
    <dbReference type="NCBI Taxonomy" id="4521"/>
    <lineage>
        <taxon>Eukaryota</taxon>
        <taxon>Viridiplantae</taxon>
        <taxon>Streptophyta</taxon>
        <taxon>Embryophyta</taxon>
        <taxon>Tracheophyta</taxon>
        <taxon>Spermatophyta</taxon>
        <taxon>Magnoliopsida</taxon>
        <taxon>Liliopsida</taxon>
        <taxon>Poales</taxon>
        <taxon>Poaceae</taxon>
        <taxon>BOP clade</taxon>
        <taxon>Pooideae</taxon>
        <taxon>Poodae</taxon>
        <taxon>Poeae</taxon>
        <taxon>Poeae Chloroplast Group 2 (Poeae type)</taxon>
        <taxon>Loliodinae</taxon>
        <taxon>Loliinae</taxon>
        <taxon>Lolium</taxon>
    </lineage>
</organism>
<dbReference type="InterPro" id="IPR013785">
    <property type="entry name" value="Aldolase_TIM"/>
</dbReference>
<dbReference type="CDD" id="cd00331">
    <property type="entry name" value="IGPS"/>
    <property type="match status" value="1"/>
</dbReference>
<dbReference type="Gene3D" id="3.20.20.70">
    <property type="entry name" value="Aldolase class I"/>
    <property type="match status" value="1"/>
</dbReference>
<evidence type="ECO:0000259" key="10">
    <source>
        <dbReference type="Pfam" id="PF00218"/>
    </source>
</evidence>
<feature type="domain" description="Indole-3-glycerol phosphate synthase" evidence="10">
    <location>
        <begin position="110"/>
        <end position="371"/>
    </location>
</feature>
<accession>A0AAD8VZW7</accession>
<proteinExistence type="inferred from homology"/>
<dbReference type="Pfam" id="PF00218">
    <property type="entry name" value="IGPS"/>
    <property type="match status" value="1"/>
</dbReference>
<keyword evidence="12" id="KW-1185">Reference proteome</keyword>
<evidence type="ECO:0000256" key="5">
    <source>
        <dbReference type="ARBA" id="ARBA00022793"/>
    </source>
</evidence>
<dbReference type="NCBIfam" id="NF001377">
    <property type="entry name" value="PRK00278.2-4"/>
    <property type="match status" value="1"/>
</dbReference>
<comment type="caution">
    <text evidence="11">The sequence shown here is derived from an EMBL/GenBank/DDBJ whole genome shotgun (WGS) entry which is preliminary data.</text>
</comment>
<dbReference type="NCBIfam" id="NF001372">
    <property type="entry name" value="PRK00278.1-4"/>
    <property type="match status" value="1"/>
</dbReference>
<dbReference type="InterPro" id="IPR011060">
    <property type="entry name" value="RibuloseP-bd_barrel"/>
</dbReference>
<name>A0AAD8VZW7_LOLMU</name>
<dbReference type="HAMAP" id="MF_00134_B">
    <property type="entry name" value="IGPS_B"/>
    <property type="match status" value="1"/>
</dbReference>
<dbReference type="EMBL" id="JAUUTY010000005">
    <property type="protein sequence ID" value="KAK1629807.1"/>
    <property type="molecule type" value="Genomic_DNA"/>
</dbReference>
<keyword evidence="5" id="KW-0210">Decarboxylase</keyword>
<dbReference type="Proteomes" id="UP001231189">
    <property type="component" value="Unassembled WGS sequence"/>
</dbReference>
<comment type="pathway">
    <text evidence="2">Amino-acid biosynthesis; L-tryptophan biosynthesis; L-tryptophan from chorismate: step 4/5.</text>
</comment>
<dbReference type="AlphaFoldDB" id="A0AAD8VZW7"/>
<dbReference type="InterPro" id="IPR045186">
    <property type="entry name" value="Indole-3-glycerol_P_synth"/>
</dbReference>
<keyword evidence="7" id="KW-0057">Aromatic amino acid biosynthesis</keyword>
<evidence type="ECO:0000256" key="9">
    <source>
        <dbReference type="SAM" id="MobiDB-lite"/>
    </source>
</evidence>
<comment type="catalytic activity">
    <reaction evidence="1">
        <text>1-(2-carboxyphenylamino)-1-deoxy-D-ribulose 5-phosphate + H(+) = (1S,2R)-1-C-(indol-3-yl)glycerol 3-phosphate + CO2 + H2O</text>
        <dbReference type="Rhea" id="RHEA:23476"/>
        <dbReference type="ChEBI" id="CHEBI:15377"/>
        <dbReference type="ChEBI" id="CHEBI:15378"/>
        <dbReference type="ChEBI" id="CHEBI:16526"/>
        <dbReference type="ChEBI" id="CHEBI:58613"/>
        <dbReference type="ChEBI" id="CHEBI:58866"/>
        <dbReference type="EC" id="4.1.1.48"/>
    </reaction>
</comment>
<evidence type="ECO:0000256" key="1">
    <source>
        <dbReference type="ARBA" id="ARBA00001633"/>
    </source>
</evidence>
<protein>
    <recommendedName>
        <fullName evidence="3">indole-3-glycerol-phosphate synthase</fullName>
        <ecNumber evidence="3">4.1.1.48</ecNumber>
    </recommendedName>
</protein>
<dbReference type="GO" id="GO:0004640">
    <property type="term" value="F:phosphoribosylanthranilate isomerase activity"/>
    <property type="evidence" value="ECO:0007669"/>
    <property type="project" value="TreeGrafter"/>
</dbReference>
<dbReference type="GO" id="GO:0000162">
    <property type="term" value="P:L-tryptophan biosynthetic process"/>
    <property type="evidence" value="ECO:0007669"/>
    <property type="project" value="UniProtKB-KW"/>
</dbReference>
<feature type="compositionally biased region" description="Low complexity" evidence="9">
    <location>
        <begin position="16"/>
        <end position="30"/>
    </location>
</feature>
<evidence type="ECO:0000256" key="6">
    <source>
        <dbReference type="ARBA" id="ARBA00022822"/>
    </source>
</evidence>
<dbReference type="InterPro" id="IPR001468">
    <property type="entry name" value="Indole-3-GlycerolPSynthase_CS"/>
</dbReference>
<feature type="region of interest" description="Disordered" evidence="9">
    <location>
        <begin position="16"/>
        <end position="35"/>
    </location>
</feature>
<evidence type="ECO:0000256" key="2">
    <source>
        <dbReference type="ARBA" id="ARBA00004696"/>
    </source>
</evidence>
<evidence type="ECO:0000256" key="8">
    <source>
        <dbReference type="ARBA" id="ARBA00023239"/>
    </source>
</evidence>
<dbReference type="InterPro" id="IPR013798">
    <property type="entry name" value="Indole-3-glycerol_P_synth_dom"/>
</dbReference>
<evidence type="ECO:0000313" key="11">
    <source>
        <dbReference type="EMBL" id="KAK1629807.1"/>
    </source>
</evidence>
<keyword evidence="8" id="KW-0456">Lyase</keyword>
<gene>
    <name evidence="11" type="ORF">QYE76_004122</name>
</gene>
<dbReference type="SUPFAM" id="SSF51366">
    <property type="entry name" value="Ribulose-phoshate binding barrel"/>
    <property type="match status" value="1"/>
</dbReference>
<sequence>MESLLAAAHLHPATFSPASLSSSSCSRSPSVARGVRSGGRTVRCAYTKDAILYALEHDAMFNSDEVIQWESGKTINTIAAAQGISIRRRCRPRYPSEGSGDDKAVPRDILEQIIWDKEVEVSQRKAKKPLRSVMESSEHAPPVRDFMGALTAAYNRNGVPALIAEIKKASPSRGVLRENFNPVEIAQAYEENGAACISILTDEKHFQGSFENLETVRNSGVKCPLLCKEFVIDAWQIYYARSKGADAILLIAAVLPDLDMKYMLRVCKSLGMTALIEVHDKRELDRVLKLDGVELIGINNRSLETFVLDTSNTRMLMEKRGDIIRDRGIMVVGESGLFTPDDVAYVQNAGVSSVLVGESLIKAEDPGRAIAGLFGKELMR</sequence>
<keyword evidence="6" id="KW-0822">Tryptophan biosynthesis</keyword>
<evidence type="ECO:0000313" key="12">
    <source>
        <dbReference type="Proteomes" id="UP001231189"/>
    </source>
</evidence>
<evidence type="ECO:0000256" key="7">
    <source>
        <dbReference type="ARBA" id="ARBA00023141"/>
    </source>
</evidence>
<dbReference type="FunFam" id="3.20.20.70:FF:000146">
    <property type="entry name" value="Indole-3-glycerol phosphate synthase chloroplastic"/>
    <property type="match status" value="1"/>
</dbReference>